<keyword evidence="3" id="KW-1185">Reference proteome</keyword>
<comment type="caution">
    <text evidence="2">The sequence shown here is derived from an EMBL/GenBank/DDBJ whole genome shotgun (WGS) entry which is preliminary data.</text>
</comment>
<evidence type="ECO:0000313" key="2">
    <source>
        <dbReference type="EMBL" id="MFC6727011.1"/>
    </source>
</evidence>
<feature type="non-terminal residue" evidence="2">
    <location>
        <position position="168"/>
    </location>
</feature>
<protein>
    <submittedName>
        <fullName evidence="2">Uncharacterized protein</fullName>
    </submittedName>
</protein>
<proteinExistence type="predicted"/>
<dbReference type="AlphaFoldDB" id="A0ABD5S5Z3"/>
<gene>
    <name evidence="2" type="ORF">ACFQE1_22045</name>
</gene>
<dbReference type="EMBL" id="JBHSWU010001593">
    <property type="protein sequence ID" value="MFC6727011.1"/>
    <property type="molecule type" value="Genomic_DNA"/>
</dbReference>
<reference evidence="2 3" key="1">
    <citation type="journal article" date="2019" name="Int. J. Syst. Evol. Microbiol.">
        <title>The Global Catalogue of Microorganisms (GCM) 10K type strain sequencing project: providing services to taxonomists for standard genome sequencing and annotation.</title>
        <authorList>
            <consortium name="The Broad Institute Genomics Platform"/>
            <consortium name="The Broad Institute Genome Sequencing Center for Infectious Disease"/>
            <person name="Wu L."/>
            <person name="Ma J."/>
        </authorList>
    </citation>
    <scope>NUCLEOTIDE SEQUENCE [LARGE SCALE GENOMIC DNA]</scope>
    <source>
        <strain evidence="2 3">NBRC 111368</strain>
    </source>
</reference>
<name>A0ABD5S5Z3_9EURY</name>
<accession>A0ABD5S5Z3</accession>
<feature type="transmembrane region" description="Helical" evidence="1">
    <location>
        <begin position="65"/>
        <end position="82"/>
    </location>
</feature>
<feature type="non-terminal residue" evidence="2">
    <location>
        <position position="1"/>
    </location>
</feature>
<keyword evidence="1" id="KW-1133">Transmembrane helix</keyword>
<evidence type="ECO:0000313" key="3">
    <source>
        <dbReference type="Proteomes" id="UP001596328"/>
    </source>
</evidence>
<keyword evidence="1" id="KW-0472">Membrane</keyword>
<evidence type="ECO:0000256" key="1">
    <source>
        <dbReference type="SAM" id="Phobius"/>
    </source>
</evidence>
<dbReference type="Proteomes" id="UP001596328">
    <property type="component" value="Unassembled WGS sequence"/>
</dbReference>
<organism evidence="2 3">
    <name type="scientific">Halobium palmae</name>
    <dbReference type="NCBI Taxonomy" id="1776492"/>
    <lineage>
        <taxon>Archaea</taxon>
        <taxon>Methanobacteriati</taxon>
        <taxon>Methanobacteriota</taxon>
        <taxon>Stenosarchaea group</taxon>
        <taxon>Halobacteria</taxon>
        <taxon>Halobacteriales</taxon>
        <taxon>Haloferacaceae</taxon>
        <taxon>Halobium</taxon>
    </lineage>
</organism>
<sequence length="168" mass="18224">AVALAVDALPSVQTELSRIGYYLAAPLSASVGLYLAHVGEGIAEELRDRGVAVPGSVPGVDLRDVLVLLLVVGLVVPGWAFSDRFYTKAQAYYTYDNEESIYAVTEWVDSRQPFEGRVAGPYQLIPWVKALTGQEGMTPTPRTGSYRPDEWREADAYRAITAVGEDGA</sequence>
<keyword evidence="1" id="KW-0812">Transmembrane</keyword>